<dbReference type="OrthoDB" id="1791958at2"/>
<gene>
    <name evidence="1" type="ORF">DSOL_0500</name>
</gene>
<dbReference type="STRING" id="1888891.DSOL_0500"/>
<keyword evidence="2" id="KW-1185">Reference proteome</keyword>
<proteinExistence type="predicted"/>
<comment type="caution">
    <text evidence="1">The sequence shown here is derived from an EMBL/GenBank/DDBJ whole genome shotgun (WGS) entry which is preliminary data.</text>
</comment>
<accession>A0A1Q8R2V5</accession>
<protein>
    <submittedName>
        <fullName evidence="1">Uncharacterized protein</fullName>
    </submittedName>
</protein>
<sequence>MSITWNTIWEAHPDVFIAQNWLECPEDKKKANRLPAHYNYFMGGETTLRVGIIACSSILREEEFLLAGVLWGNRLSNGAKTVIYFVAPNFSLAFLNAVGKIGGTISARAIYWREKLTPSLYLIPHEQHCSQVRYALGEERPDLKRWGQGLNPVARQQLMIVNAFFAQLVSRQVRMVIKPQQIAFLWGNFEIAEVRRKGKKFELNSKAKWLKTNEQMLKWQKQGWVDASGSLNMDFCSVILSILDYLESLKQEGKLRSQDLLALWLHRGDGVLKSLWGSSWPWPWLPKERGENSVIELEEWYFFQGNGQLSVVCPVFEKPLMKASRSIMLASVLERSSLLVNAKNEQGNPLVWDGRVHWLTTLGLEEELRRWYCWINDVDKFPIWTLPENWQDKGIYELNCRSTLLNHSL</sequence>
<name>A0A1Q8R2V5_9FIRM</name>
<evidence type="ECO:0000313" key="2">
    <source>
        <dbReference type="Proteomes" id="UP000186102"/>
    </source>
</evidence>
<evidence type="ECO:0000313" key="1">
    <source>
        <dbReference type="EMBL" id="OLN33790.1"/>
    </source>
</evidence>
<organism evidence="1 2">
    <name type="scientific">Desulfosporosinus metallidurans</name>
    <dbReference type="NCBI Taxonomy" id="1888891"/>
    <lineage>
        <taxon>Bacteria</taxon>
        <taxon>Bacillati</taxon>
        <taxon>Bacillota</taxon>
        <taxon>Clostridia</taxon>
        <taxon>Eubacteriales</taxon>
        <taxon>Desulfitobacteriaceae</taxon>
        <taxon>Desulfosporosinus</taxon>
    </lineage>
</organism>
<dbReference type="EMBL" id="MLBF01000002">
    <property type="protein sequence ID" value="OLN33790.1"/>
    <property type="molecule type" value="Genomic_DNA"/>
</dbReference>
<dbReference type="RefSeq" id="WP_083642283.1">
    <property type="nucleotide sequence ID" value="NZ_MLBF01000002.1"/>
</dbReference>
<reference evidence="1 2" key="1">
    <citation type="submission" date="2016-09" db="EMBL/GenBank/DDBJ databases">
        <title>Complete genome of Desulfosporosinus sp. OL.</title>
        <authorList>
            <person name="Mardanov A."/>
            <person name="Beletsky A."/>
            <person name="Panova A."/>
            <person name="Karnachuk O."/>
            <person name="Ravin N."/>
        </authorList>
    </citation>
    <scope>NUCLEOTIDE SEQUENCE [LARGE SCALE GENOMIC DNA]</scope>
    <source>
        <strain evidence="1 2">OL</strain>
    </source>
</reference>
<dbReference type="AlphaFoldDB" id="A0A1Q8R2V5"/>
<dbReference type="Proteomes" id="UP000186102">
    <property type="component" value="Unassembled WGS sequence"/>
</dbReference>